<name>A0A5P3XDJ5_PARBF</name>
<protein>
    <recommendedName>
        <fullName evidence="3">Thioredoxin family protein</fullName>
    </recommendedName>
</protein>
<dbReference type="RefSeq" id="WP_150886490.1">
    <property type="nucleotide sequence ID" value="NZ_CP032452.1"/>
</dbReference>
<organism evidence="1 2">
    <name type="scientific">Paraclostridium bifermentans</name>
    <name type="common">Clostridium bifermentans</name>
    <dbReference type="NCBI Taxonomy" id="1490"/>
    <lineage>
        <taxon>Bacteria</taxon>
        <taxon>Bacillati</taxon>
        <taxon>Bacillota</taxon>
        <taxon>Clostridia</taxon>
        <taxon>Peptostreptococcales</taxon>
        <taxon>Peptostreptococcaceae</taxon>
        <taxon>Paraclostridium</taxon>
    </lineage>
</organism>
<gene>
    <name evidence="1" type="ORF">D4A35_07855</name>
</gene>
<dbReference type="Gene3D" id="3.40.30.10">
    <property type="entry name" value="Glutaredoxin"/>
    <property type="match status" value="1"/>
</dbReference>
<accession>A0A5P3XDJ5</accession>
<dbReference type="AlphaFoldDB" id="A0A5P3XDJ5"/>
<evidence type="ECO:0000313" key="2">
    <source>
        <dbReference type="Proteomes" id="UP000326961"/>
    </source>
</evidence>
<proteinExistence type="predicted"/>
<dbReference type="Proteomes" id="UP000326961">
    <property type="component" value="Chromosome"/>
</dbReference>
<evidence type="ECO:0008006" key="3">
    <source>
        <dbReference type="Google" id="ProtNLM"/>
    </source>
</evidence>
<dbReference type="Pfam" id="PF14595">
    <property type="entry name" value="Thioredoxin_9"/>
    <property type="match status" value="1"/>
</dbReference>
<dbReference type="EMBL" id="CP032452">
    <property type="protein sequence ID" value="QEZ68852.1"/>
    <property type="molecule type" value="Genomic_DNA"/>
</dbReference>
<evidence type="ECO:0000313" key="1">
    <source>
        <dbReference type="EMBL" id="QEZ68852.1"/>
    </source>
</evidence>
<sequence length="166" mass="18837">MEMNIKELFEVGVSFESAVGVGTKEERARVVKNTSRINLPNDLVEEVKKFDKEINFLVSGEIFCPDFQLNVSVVKRLCDLNQNFNMSVISITRGKKFLAPILKIENYKAPTIAVLDKDMNVLGVFEETPKVVSAIGNFEESKLNYFKGEYLIDTAKEIVDYIKKCN</sequence>
<reference evidence="1 2" key="1">
    <citation type="submission" date="2018-09" db="EMBL/GenBank/DDBJ databases">
        <title>A clostridial neurotoxin that targets Anopheles mosquitoes.</title>
        <authorList>
            <person name="Contreras E."/>
            <person name="Masuyer G."/>
            <person name="Qureshi N."/>
            <person name="Chawla S."/>
            <person name="Lim H.L."/>
            <person name="Chen J."/>
            <person name="Stenmark P."/>
            <person name="Gill S."/>
        </authorList>
    </citation>
    <scope>NUCLEOTIDE SEQUENCE [LARGE SCALE GENOMIC DNA]</scope>
    <source>
        <strain evidence="1 2">Cbm</strain>
    </source>
</reference>